<dbReference type="EMBL" id="JALBCA010000012">
    <property type="protein sequence ID" value="KAI2391310.1"/>
    <property type="molecule type" value="Genomic_DNA"/>
</dbReference>
<reference evidence="1" key="1">
    <citation type="journal article" date="2022" name="bioRxiv">
        <title>Population genetic analysis of Ophidiomyces ophidiicola, the causative agent of snake fungal disease, indicates recent introductions to the USA.</title>
        <authorList>
            <person name="Ladner J.T."/>
            <person name="Palmer J.M."/>
            <person name="Ettinger C.L."/>
            <person name="Stajich J.E."/>
            <person name="Farrell T.M."/>
            <person name="Glorioso B.M."/>
            <person name="Lawson B."/>
            <person name="Price S.J."/>
            <person name="Stengle A.G."/>
            <person name="Grear D.A."/>
            <person name="Lorch J.M."/>
        </authorList>
    </citation>
    <scope>NUCLEOTIDE SEQUENCE</scope>
    <source>
        <strain evidence="1">NWHC 24266-5</strain>
    </source>
</reference>
<comment type="caution">
    <text evidence="1">The sequence shown here is derived from an EMBL/GenBank/DDBJ whole genome shotgun (WGS) entry which is preliminary data.</text>
</comment>
<name>A0ACB8V2Q1_9EURO</name>
<organism evidence="1">
    <name type="scientific">Ophidiomyces ophidiicola</name>
    <dbReference type="NCBI Taxonomy" id="1387563"/>
    <lineage>
        <taxon>Eukaryota</taxon>
        <taxon>Fungi</taxon>
        <taxon>Dikarya</taxon>
        <taxon>Ascomycota</taxon>
        <taxon>Pezizomycotina</taxon>
        <taxon>Eurotiomycetes</taxon>
        <taxon>Eurotiomycetidae</taxon>
        <taxon>Onygenales</taxon>
        <taxon>Onygenaceae</taxon>
        <taxon>Ophidiomyces</taxon>
    </lineage>
</organism>
<protein>
    <submittedName>
        <fullName evidence="1">Uncharacterized protein</fullName>
    </submittedName>
</protein>
<sequence>MATPNPLLERLRAILAERKTRGRLRSLKTLPSDVADFSSNDFLSLSTCPGFRDLYLDNLSKIAASHRLASSGSRLLDGNSEYAEELEKFLADFHSAPSGRLFNSGYDANVSIFSCIPQIGDVIMYDELIHASTHDGMRLSRASRRIAFQHNSVEDFRVKLQAEIDMDHLIRSGKRNVIVATESLYSMEGDFAPIREILDVLETLLPGGNGQLIIDEAHSTGILGPRGGGVVQSLGVQDRVFIRLHTFGKSIASLGAIALCHPITRDYLTNFARPLIFSSASGIPTLVATRTTYELMAEGAMVPLQTQLQQKIQLLRTSLAVISPTDKSILQMRHHPTSPIFSIKTKFPHDLAKACQQEGLMVRAIVAPTVPLGTERVRVCLHARNSIEEIQKLVAVIDRWVQSRDQTKATL</sequence>
<evidence type="ECO:0000313" key="1">
    <source>
        <dbReference type="EMBL" id="KAI2391310.1"/>
    </source>
</evidence>
<accession>A0ACB8V2Q1</accession>
<gene>
    <name evidence="1" type="ORF">LOY88_001134</name>
</gene>
<proteinExistence type="predicted"/>